<dbReference type="GO" id="GO:0160149">
    <property type="term" value="F:tRNA pseudouridine(65) synthase activity"/>
    <property type="evidence" value="ECO:0007669"/>
    <property type="project" value="UniProtKB-EC"/>
</dbReference>
<comment type="function">
    <text evidence="4">Responsible for synthesis of pseudouridine from uracil-65 in transfer RNAs.</text>
</comment>
<evidence type="ECO:0000313" key="12">
    <source>
        <dbReference type="Proteomes" id="UP000186026"/>
    </source>
</evidence>
<evidence type="ECO:0000313" key="11">
    <source>
        <dbReference type="EMBL" id="SIS95544.1"/>
    </source>
</evidence>
<dbReference type="Pfam" id="PF00849">
    <property type="entry name" value="PseudoU_synth_2"/>
    <property type="match status" value="1"/>
</dbReference>
<evidence type="ECO:0000256" key="3">
    <source>
        <dbReference type="ARBA" id="ARBA00036607"/>
    </source>
</evidence>
<dbReference type="InterPro" id="IPR006224">
    <property type="entry name" value="PsdUridine_synth_RluA-like_CS"/>
</dbReference>
<dbReference type="PANTHER" id="PTHR21600">
    <property type="entry name" value="MITOCHONDRIAL RNA PSEUDOURIDINE SYNTHASE"/>
    <property type="match status" value="1"/>
</dbReference>
<dbReference type="EC" id="5.4.99.26" evidence="5"/>
<evidence type="ECO:0000256" key="1">
    <source>
        <dbReference type="ARBA" id="ARBA00022694"/>
    </source>
</evidence>
<evidence type="ECO:0000256" key="5">
    <source>
        <dbReference type="ARBA" id="ARBA00038943"/>
    </source>
</evidence>
<dbReference type="PANTHER" id="PTHR21600:SF56">
    <property type="entry name" value="TRNA PSEUDOURIDINE SYNTHASE C"/>
    <property type="match status" value="1"/>
</dbReference>
<evidence type="ECO:0000256" key="4">
    <source>
        <dbReference type="ARBA" id="ARBA00037670"/>
    </source>
</evidence>
<evidence type="ECO:0000256" key="8">
    <source>
        <dbReference type="ARBA" id="ARBA00041975"/>
    </source>
</evidence>
<dbReference type="InterPro" id="IPR050188">
    <property type="entry name" value="RluA_PseudoU_synthase"/>
</dbReference>
<dbReference type="GO" id="GO:0000455">
    <property type="term" value="P:enzyme-directed rRNA pseudouridine synthesis"/>
    <property type="evidence" value="ECO:0007669"/>
    <property type="project" value="TreeGrafter"/>
</dbReference>
<dbReference type="OrthoDB" id="835205at2"/>
<dbReference type="STRING" id="529505.SAMN05421761_10942"/>
<evidence type="ECO:0000259" key="10">
    <source>
        <dbReference type="Pfam" id="PF00849"/>
    </source>
</evidence>
<dbReference type="AlphaFoldDB" id="A0A1N7NB06"/>
<evidence type="ECO:0000256" key="9">
    <source>
        <dbReference type="ARBA" id="ARBA00043049"/>
    </source>
</evidence>
<feature type="domain" description="Pseudouridine synthase RsuA/RluA-like" evidence="10">
    <location>
        <begin position="11"/>
        <end position="164"/>
    </location>
</feature>
<keyword evidence="12" id="KW-1185">Reference proteome</keyword>
<dbReference type="PROSITE" id="PS01129">
    <property type="entry name" value="PSI_RLU"/>
    <property type="match status" value="1"/>
</dbReference>
<dbReference type="SUPFAM" id="SSF55120">
    <property type="entry name" value="Pseudouridine synthase"/>
    <property type="match status" value="1"/>
</dbReference>
<keyword evidence="1" id="KW-0819">tRNA processing</keyword>
<evidence type="ECO:0000256" key="2">
    <source>
        <dbReference type="ARBA" id="ARBA00023235"/>
    </source>
</evidence>
<dbReference type="EMBL" id="FTOP01000009">
    <property type="protein sequence ID" value="SIS95544.1"/>
    <property type="molecule type" value="Genomic_DNA"/>
</dbReference>
<proteinExistence type="predicted"/>
<dbReference type="GO" id="GO:0003723">
    <property type="term" value="F:RNA binding"/>
    <property type="evidence" value="ECO:0007669"/>
    <property type="project" value="InterPro"/>
</dbReference>
<evidence type="ECO:0000256" key="6">
    <source>
        <dbReference type="ARBA" id="ARBA00040675"/>
    </source>
</evidence>
<dbReference type="InterPro" id="IPR020103">
    <property type="entry name" value="PsdUridine_synth_cat_dom_sf"/>
</dbReference>
<dbReference type="RefSeq" id="WP_076501531.1">
    <property type="nucleotide sequence ID" value="NZ_FTOP01000009.1"/>
</dbReference>
<dbReference type="InterPro" id="IPR006145">
    <property type="entry name" value="PsdUridine_synth_RsuA/RluA"/>
</dbReference>
<reference evidence="12" key="1">
    <citation type="submission" date="2017-01" db="EMBL/GenBank/DDBJ databases">
        <authorList>
            <person name="Varghese N."/>
            <person name="Submissions S."/>
        </authorList>
    </citation>
    <scope>NUCLEOTIDE SEQUENCE [LARGE SCALE GENOMIC DNA]</scope>
    <source>
        <strain evidence="12">DSM 46698</strain>
    </source>
</reference>
<organism evidence="11 12">
    <name type="scientific">Belliella pelovolcani</name>
    <dbReference type="NCBI Taxonomy" id="529505"/>
    <lineage>
        <taxon>Bacteria</taxon>
        <taxon>Pseudomonadati</taxon>
        <taxon>Bacteroidota</taxon>
        <taxon>Cytophagia</taxon>
        <taxon>Cytophagales</taxon>
        <taxon>Cyclobacteriaceae</taxon>
        <taxon>Belliella</taxon>
    </lineage>
</organism>
<accession>A0A1N7NB06</accession>
<sequence>MLLEIIFEDADYIAINKPAGLLVHKTKLAKDEEPIFAMQLLRDQIGQWVYPLHRIDRPTSGVLLFAKSPEAAALLQPKFATTEIRKAYLTIVRGIPKEDHFLIDHPLKKELDGELQECKTEFWKLSETEIPFASTPRYPTSRYALLKAYPHTGRMHQIRRHLAHARHYIIGDSTHGENKQNRFFRETFGSYNLLLHAASLEFDHPITNEVVTIKAELPEHFKKIIEYLKLDYFN</sequence>
<name>A0A1N7NB06_9BACT</name>
<protein>
    <recommendedName>
        <fullName evidence="6">tRNA pseudouridine synthase C</fullName>
        <ecNumber evidence="5">5.4.99.26</ecNumber>
    </recommendedName>
    <alternativeName>
        <fullName evidence="8">tRNA pseudouridine(65) synthase</fullName>
    </alternativeName>
    <alternativeName>
        <fullName evidence="9">tRNA pseudouridylate synthase C</fullName>
    </alternativeName>
    <alternativeName>
        <fullName evidence="7">tRNA-uridine isomerase C</fullName>
    </alternativeName>
</protein>
<dbReference type="GO" id="GO:0008033">
    <property type="term" value="P:tRNA processing"/>
    <property type="evidence" value="ECO:0007669"/>
    <property type="project" value="UniProtKB-KW"/>
</dbReference>
<gene>
    <name evidence="11" type="ORF">SAMN05421761_10942</name>
</gene>
<comment type="catalytic activity">
    <reaction evidence="3">
        <text>uridine(65) in tRNA = pseudouridine(65) in tRNA</text>
        <dbReference type="Rhea" id="RHEA:42536"/>
        <dbReference type="Rhea" id="RHEA-COMP:10103"/>
        <dbReference type="Rhea" id="RHEA-COMP:10104"/>
        <dbReference type="ChEBI" id="CHEBI:65314"/>
        <dbReference type="ChEBI" id="CHEBI:65315"/>
        <dbReference type="EC" id="5.4.99.26"/>
    </reaction>
</comment>
<keyword evidence="2" id="KW-0413">Isomerase</keyword>
<dbReference type="Proteomes" id="UP000186026">
    <property type="component" value="Unassembled WGS sequence"/>
</dbReference>
<dbReference type="Gene3D" id="3.30.2350.10">
    <property type="entry name" value="Pseudouridine synthase"/>
    <property type="match status" value="1"/>
</dbReference>
<evidence type="ECO:0000256" key="7">
    <source>
        <dbReference type="ARBA" id="ARBA00041803"/>
    </source>
</evidence>